<accession>A0A834YK33</accession>
<dbReference type="PANTHER" id="PTHR34188">
    <property type="entry name" value="OS01G0299500 PROTEIN"/>
    <property type="match status" value="1"/>
</dbReference>
<keyword evidence="2" id="KW-0812">Transmembrane</keyword>
<dbReference type="Pfam" id="PF15924">
    <property type="entry name" value="ALG11_N"/>
    <property type="match status" value="1"/>
</dbReference>
<comment type="caution">
    <text evidence="4">The sequence shown here is derived from an EMBL/GenBank/DDBJ whole genome shotgun (WGS) entry which is preliminary data.</text>
</comment>
<dbReference type="EMBL" id="JABCRI010000020">
    <property type="protein sequence ID" value="KAF8387667.1"/>
    <property type="molecule type" value="Genomic_DNA"/>
</dbReference>
<dbReference type="PANTHER" id="PTHR34188:SF5">
    <property type="entry name" value="OS05G0131900 PROTEIN"/>
    <property type="match status" value="1"/>
</dbReference>
<keyword evidence="5" id="KW-1185">Reference proteome</keyword>
<evidence type="ECO:0000256" key="1">
    <source>
        <dbReference type="SAM" id="MobiDB-lite"/>
    </source>
</evidence>
<gene>
    <name evidence="4" type="ORF">HHK36_026321</name>
</gene>
<organism evidence="4 5">
    <name type="scientific">Tetracentron sinense</name>
    <name type="common">Spur-leaf</name>
    <dbReference type="NCBI Taxonomy" id="13715"/>
    <lineage>
        <taxon>Eukaryota</taxon>
        <taxon>Viridiplantae</taxon>
        <taxon>Streptophyta</taxon>
        <taxon>Embryophyta</taxon>
        <taxon>Tracheophyta</taxon>
        <taxon>Spermatophyta</taxon>
        <taxon>Magnoliopsida</taxon>
        <taxon>Trochodendrales</taxon>
        <taxon>Trochodendraceae</taxon>
        <taxon>Tetracentron</taxon>
    </lineage>
</organism>
<evidence type="ECO:0000313" key="4">
    <source>
        <dbReference type="EMBL" id="KAF8387667.1"/>
    </source>
</evidence>
<name>A0A834YK33_TETSI</name>
<dbReference type="OMA" id="QDSANHA"/>
<evidence type="ECO:0000313" key="5">
    <source>
        <dbReference type="Proteomes" id="UP000655225"/>
    </source>
</evidence>
<feature type="region of interest" description="Disordered" evidence="1">
    <location>
        <begin position="85"/>
        <end position="122"/>
    </location>
</feature>
<protein>
    <recommendedName>
        <fullName evidence="3">ALG11 mannosyltransferase N-terminal domain-containing protein</fullName>
    </recommendedName>
</protein>
<dbReference type="AlphaFoldDB" id="A0A834YK33"/>
<dbReference type="OrthoDB" id="1899142at2759"/>
<dbReference type="InterPro" id="IPR031814">
    <property type="entry name" value="ALG11_N"/>
</dbReference>
<keyword evidence="2" id="KW-1133">Transmembrane helix</keyword>
<feature type="region of interest" description="Disordered" evidence="1">
    <location>
        <begin position="1"/>
        <end position="27"/>
    </location>
</feature>
<feature type="compositionally biased region" description="Basic residues" evidence="1">
    <location>
        <begin position="99"/>
        <end position="112"/>
    </location>
</feature>
<feature type="transmembrane region" description="Helical" evidence="2">
    <location>
        <begin position="164"/>
        <end position="183"/>
    </location>
</feature>
<feature type="compositionally biased region" description="Polar residues" evidence="1">
    <location>
        <begin position="18"/>
        <end position="27"/>
    </location>
</feature>
<feature type="compositionally biased region" description="Basic and acidic residues" evidence="1">
    <location>
        <begin position="1"/>
        <end position="12"/>
    </location>
</feature>
<sequence length="343" mass="37049">MDHTASRERDLAVDLESGGTTNEENGSKYSVLGIRQAKKLLGKVWSGSISFDGSIEGEDGESSCNNVPNSGEACTENVLLTDRMSEGEERVGLVEKSVKEKRKKTNSKRPPKPPRPPRGPLLDAVDQKLVREITELAMLKRARIERMKASKKLKAAKASSSSSTLFAMVITIIFCLVIIIQGICSRSSSGESFQGSPQAPVVTKGGLISVQYYNNLSATNTNGPGSGSPYLVEQVSGSVPQEEVHGDEDFVLGAEICIMGPSFWLSSVVIKGRKNRKRAVGFFHPYANDGGGGERVLWCAVKAIQEENPNLDCIIYTGDHDASPESLSGRAVDRFGVELLYPP</sequence>
<reference evidence="4 5" key="1">
    <citation type="submission" date="2020-04" db="EMBL/GenBank/DDBJ databases">
        <title>Plant Genome Project.</title>
        <authorList>
            <person name="Zhang R.-G."/>
        </authorList>
    </citation>
    <scope>NUCLEOTIDE SEQUENCE [LARGE SCALE GENOMIC DNA]</scope>
    <source>
        <strain evidence="4">YNK0</strain>
        <tissue evidence="4">Leaf</tissue>
    </source>
</reference>
<evidence type="ECO:0000259" key="3">
    <source>
        <dbReference type="Pfam" id="PF15924"/>
    </source>
</evidence>
<proteinExistence type="predicted"/>
<feature type="domain" description="ALG11 mannosyltransferase N-terminal" evidence="3">
    <location>
        <begin position="278"/>
        <end position="339"/>
    </location>
</feature>
<feature type="transmembrane region" description="Helical" evidence="2">
    <location>
        <begin position="250"/>
        <end position="270"/>
    </location>
</feature>
<keyword evidence="2" id="KW-0472">Membrane</keyword>
<dbReference type="Proteomes" id="UP000655225">
    <property type="component" value="Unassembled WGS sequence"/>
</dbReference>
<feature type="compositionally biased region" description="Basic and acidic residues" evidence="1">
    <location>
        <begin position="85"/>
        <end position="98"/>
    </location>
</feature>
<evidence type="ECO:0000256" key="2">
    <source>
        <dbReference type="SAM" id="Phobius"/>
    </source>
</evidence>